<protein>
    <submittedName>
        <fullName evidence="1">Uncharacterized protein</fullName>
    </submittedName>
</protein>
<organism evidence="1">
    <name type="scientific">Chromera velia CCMP2878</name>
    <dbReference type="NCBI Taxonomy" id="1169474"/>
    <lineage>
        <taxon>Eukaryota</taxon>
        <taxon>Sar</taxon>
        <taxon>Alveolata</taxon>
        <taxon>Colpodellida</taxon>
        <taxon>Chromeraceae</taxon>
        <taxon>Chromera</taxon>
    </lineage>
</organism>
<dbReference type="EMBL" id="CDMZ01001347">
    <property type="protein sequence ID" value="CEM31205.1"/>
    <property type="molecule type" value="Genomic_DNA"/>
</dbReference>
<accession>A0A0G4GM28</accession>
<dbReference type="AlphaFoldDB" id="A0A0G4GM28"/>
<name>A0A0G4GM28_9ALVE</name>
<dbReference type="VEuPathDB" id="CryptoDB:Cvel_4898"/>
<proteinExistence type="predicted"/>
<evidence type="ECO:0000313" key="1">
    <source>
        <dbReference type="EMBL" id="CEM31205.1"/>
    </source>
</evidence>
<gene>
    <name evidence="1" type="ORF">Cvel_4898</name>
</gene>
<sequence length="160" mass="18099">MGASASRISTENDTEEVVNRRRRYFRCLWEMMDHSKEGALARSAEEGGMSVILTFSGTPRNWLVLDREHSWGVLQQGAVEALGDYFAEGLFVLMTKRGIPIRLVEVINERNATFWDPFVSPLNFVKMVRRLRRRCEELLGKEPGAGCPVRLLVGGTSLLL</sequence>
<reference evidence="1" key="1">
    <citation type="submission" date="2014-11" db="EMBL/GenBank/DDBJ databases">
        <authorList>
            <person name="Otto D Thomas"/>
            <person name="Naeem Raeece"/>
        </authorList>
    </citation>
    <scope>NUCLEOTIDE SEQUENCE</scope>
</reference>